<accession>A0A1Y2G3W3</accession>
<evidence type="ECO:0000256" key="3">
    <source>
        <dbReference type="ARBA" id="ARBA00023186"/>
    </source>
</evidence>
<dbReference type="GO" id="GO:0007186">
    <property type="term" value="P:G protein-coupled receptor signaling pathway"/>
    <property type="evidence" value="ECO:0007669"/>
    <property type="project" value="TreeGrafter"/>
</dbReference>
<evidence type="ECO:0000313" key="5">
    <source>
        <dbReference type="EMBL" id="ORY89730.1"/>
    </source>
</evidence>
<dbReference type="OrthoDB" id="5585685at2759"/>
<dbReference type="PANTHER" id="PTHR12425">
    <property type="entry name" value="SYNEMBRYN"/>
    <property type="match status" value="1"/>
</dbReference>
<name>A0A1Y2G3W3_9BASI</name>
<protein>
    <submittedName>
        <fullName evidence="5">Guanine nucleotide exchange factor synembryn-domain-containing protein</fullName>
    </submittedName>
</protein>
<evidence type="ECO:0000313" key="6">
    <source>
        <dbReference type="Proteomes" id="UP000193467"/>
    </source>
</evidence>
<dbReference type="GO" id="GO:0005085">
    <property type="term" value="F:guanyl-nucleotide exchange factor activity"/>
    <property type="evidence" value="ECO:0007669"/>
    <property type="project" value="UniProtKB-KW"/>
</dbReference>
<dbReference type="GO" id="GO:0005737">
    <property type="term" value="C:cytoplasm"/>
    <property type="evidence" value="ECO:0007669"/>
    <property type="project" value="TreeGrafter"/>
</dbReference>
<feature type="region of interest" description="Disordered" evidence="4">
    <location>
        <begin position="689"/>
        <end position="741"/>
    </location>
</feature>
<feature type="compositionally biased region" description="Polar residues" evidence="4">
    <location>
        <begin position="338"/>
        <end position="350"/>
    </location>
</feature>
<sequence length="853" mass="92020">MADPWAAYLGLSAQEQEKPTVLPVLQKLLQTLQAGAEPAPETRRRLLSALLSSLSSTFLNITADPALLAPLASLLKFLGRSPAGSEELGRGSALKVLLTLGGLARAATLAPAPTTTLSRAAGADDEEDDEEQEGIEALEKDLLRTYESEALRCLCNVLTLHPSARDLFPEVLAEEPDRLALKGMVRLMGCEGAGFLAGRLLFLLTSKPGELISVLAEGEDTVKAMELYTLRYINTLRDSATAASLTSGPVPSPADTLREHLKLAYNLMLQYGRQPPPPTPTSPPATESATVVEIASTDSVDKSETDDESDDSEKATPREEELDASPKAAQTKKKRFWSSLSKGSGETLDTATPPGDGSSNSLPSASNFDPTSDPSPPPIPLERRRSKSPRFYARKIVDAVTGSPSSSRNSTPATSPNLPSSTSLPKRSPAIVNASEGNNSGTLTLTNVTPFLPLFQPYLTLSCLLPLGDDLKDPSPLLRGALNTLLNYPVELEELNGFDHSWLQPIDGSQRIIDTKCYATRRNAPRLPPIVARLMEVLSKTCDAWFPVDVVPAGQSAAMKKKVAAGASATPAHPDELIPKGLGESTRAEEILGPVMLLLRKISLLAEPAALLREILLPQDIDRSIPLERRPDLIGHLIRLLSSLLLPNTAYGVGEFLYNLCDRDPATLCTQIGYGNASGFLQNRGELIPPPPIANANTADSKKRKGSVAAQRPTSSTSTIAEEDSAPTFASPFGGGPSGPRAVNPITGAFGLPPDPDEVEMTEEEKEREAEKLYVLFDRMQRTGVMTAENPVKKGAAEGRFEETTEEREAERKKWEEEEERLEKEVEREMEIFRARKKAMADKAKAEAALQQQ</sequence>
<dbReference type="AlphaFoldDB" id="A0A1Y2G3W3"/>
<evidence type="ECO:0000256" key="1">
    <source>
        <dbReference type="ARBA" id="ARBA00009049"/>
    </source>
</evidence>
<dbReference type="Proteomes" id="UP000193467">
    <property type="component" value="Unassembled WGS sequence"/>
</dbReference>
<keyword evidence="2" id="KW-0344">Guanine-nucleotide releasing factor</keyword>
<comment type="caution">
    <text evidence="5">The sequence shown here is derived from an EMBL/GenBank/DDBJ whole genome shotgun (WGS) entry which is preliminary data.</text>
</comment>
<organism evidence="5 6">
    <name type="scientific">Leucosporidium creatinivorum</name>
    <dbReference type="NCBI Taxonomy" id="106004"/>
    <lineage>
        <taxon>Eukaryota</taxon>
        <taxon>Fungi</taxon>
        <taxon>Dikarya</taxon>
        <taxon>Basidiomycota</taxon>
        <taxon>Pucciniomycotina</taxon>
        <taxon>Microbotryomycetes</taxon>
        <taxon>Leucosporidiales</taxon>
        <taxon>Leucosporidium</taxon>
    </lineage>
</organism>
<dbReference type="InParanoid" id="A0A1Y2G3W3"/>
<dbReference type="InterPro" id="IPR019318">
    <property type="entry name" value="Gua_nucleotide_exch_fac_Ric8"/>
</dbReference>
<feature type="compositionally biased region" description="Polar residues" evidence="4">
    <location>
        <begin position="357"/>
        <end position="368"/>
    </location>
</feature>
<comment type="similarity">
    <text evidence="1">Belongs to the synembryn family.</text>
</comment>
<evidence type="ECO:0000256" key="4">
    <source>
        <dbReference type="SAM" id="MobiDB-lite"/>
    </source>
</evidence>
<feature type="compositionally biased region" description="Low complexity" evidence="4">
    <location>
        <begin position="409"/>
        <end position="425"/>
    </location>
</feature>
<dbReference type="Pfam" id="PF10165">
    <property type="entry name" value="Ric8"/>
    <property type="match status" value="1"/>
</dbReference>
<evidence type="ECO:0000256" key="2">
    <source>
        <dbReference type="ARBA" id="ARBA00022658"/>
    </source>
</evidence>
<dbReference type="PANTHER" id="PTHR12425:SF5">
    <property type="entry name" value="SYNEMBRYN"/>
    <property type="match status" value="1"/>
</dbReference>
<keyword evidence="6" id="KW-1185">Reference proteome</keyword>
<proteinExistence type="inferred from homology"/>
<feature type="compositionally biased region" description="Pro residues" evidence="4">
    <location>
        <begin position="274"/>
        <end position="283"/>
    </location>
</feature>
<keyword evidence="3" id="KW-0143">Chaperone</keyword>
<feature type="region of interest" description="Disordered" evidence="4">
    <location>
        <begin position="786"/>
        <end position="826"/>
    </location>
</feature>
<gene>
    <name evidence="5" type="ORF">BCR35DRAFT_320492</name>
</gene>
<dbReference type="GO" id="GO:0001965">
    <property type="term" value="F:G-protein alpha-subunit binding"/>
    <property type="evidence" value="ECO:0007669"/>
    <property type="project" value="TreeGrafter"/>
</dbReference>
<feature type="region of interest" description="Disordered" evidence="4">
    <location>
        <begin position="270"/>
        <end position="440"/>
    </location>
</feature>
<dbReference type="EMBL" id="MCGR01000005">
    <property type="protein sequence ID" value="ORY89730.1"/>
    <property type="molecule type" value="Genomic_DNA"/>
</dbReference>
<reference evidence="5 6" key="1">
    <citation type="submission" date="2016-07" db="EMBL/GenBank/DDBJ databases">
        <title>Pervasive Adenine N6-methylation of Active Genes in Fungi.</title>
        <authorList>
            <consortium name="DOE Joint Genome Institute"/>
            <person name="Mondo S.J."/>
            <person name="Dannebaum R.O."/>
            <person name="Kuo R.C."/>
            <person name="Labutti K."/>
            <person name="Haridas S."/>
            <person name="Kuo A."/>
            <person name="Salamov A."/>
            <person name="Ahrendt S.R."/>
            <person name="Lipzen A."/>
            <person name="Sullivan W."/>
            <person name="Andreopoulos W.B."/>
            <person name="Clum A."/>
            <person name="Lindquist E."/>
            <person name="Daum C."/>
            <person name="Ramamoorthy G.K."/>
            <person name="Gryganskyi A."/>
            <person name="Culley D."/>
            <person name="Magnuson J.K."/>
            <person name="James T.Y."/>
            <person name="O'Malley M.A."/>
            <person name="Stajich J.E."/>
            <person name="Spatafora J.W."/>
            <person name="Visel A."/>
            <person name="Grigoriev I.V."/>
        </authorList>
    </citation>
    <scope>NUCLEOTIDE SEQUENCE [LARGE SCALE GENOMIC DNA]</scope>
    <source>
        <strain evidence="5 6">62-1032</strain>
    </source>
</reference>
<feature type="compositionally biased region" description="Basic and acidic residues" evidence="4">
    <location>
        <begin position="791"/>
        <end position="826"/>
    </location>
</feature>